<reference evidence="2 3" key="1">
    <citation type="journal article" date="2004" name="Appl. Environ. Microbiol.">
        <title>Mineralization of individual congeners of linear alkylbenzenesulfonate by defined pairs of heterotrophic bacteria.</title>
        <authorList>
            <person name="Schleheck D."/>
            <person name="Knepper T.P."/>
            <person name="Fischer K."/>
            <person name="Cook A.M."/>
        </authorList>
    </citation>
    <scope>NUCLEOTIDE SEQUENCE [LARGE SCALE GENOMIC DNA]</scope>
    <source>
        <strain evidence="3">DSM 14576 / KF-1</strain>
    </source>
</reference>
<evidence type="ECO:0000256" key="1">
    <source>
        <dbReference type="SAM" id="MobiDB-lite"/>
    </source>
</evidence>
<protein>
    <submittedName>
        <fullName evidence="2">Uncharacterized protein</fullName>
    </submittedName>
</protein>
<feature type="region of interest" description="Disordered" evidence="1">
    <location>
        <begin position="1"/>
        <end position="23"/>
    </location>
</feature>
<gene>
    <name evidence="2" type="ORF">CtesDRAFT_PD2063</name>
</gene>
<evidence type="ECO:0000313" key="2">
    <source>
        <dbReference type="EMBL" id="EED67117.1"/>
    </source>
</evidence>
<accession>B7WQX2</accession>
<comment type="caution">
    <text evidence="2">The sequence shown here is derived from an EMBL/GenBank/DDBJ whole genome shotgun (WGS) entry which is preliminary data.</text>
</comment>
<dbReference type="Proteomes" id="UP000003039">
    <property type="component" value="Unassembled WGS sequence"/>
</dbReference>
<dbReference type="EMBL" id="AAUJ02000001">
    <property type="protein sequence ID" value="EED67117.1"/>
    <property type="molecule type" value="Genomic_DNA"/>
</dbReference>
<proteinExistence type="predicted"/>
<sequence length="45" mass="5091">MTHRKVDHVEGCKKTHSPPPDVRVVDGVPAQLDQDFNYLFLNSAQ</sequence>
<evidence type="ECO:0000313" key="3">
    <source>
        <dbReference type="Proteomes" id="UP000003039"/>
    </source>
</evidence>
<organism evidence="2 3">
    <name type="scientific">Comamonas testosteroni (strain DSM 14576 / KF-1)</name>
    <name type="common">Pseudomonas testosteroni</name>
    <dbReference type="NCBI Taxonomy" id="399795"/>
    <lineage>
        <taxon>Bacteria</taxon>
        <taxon>Pseudomonadati</taxon>
        <taxon>Pseudomonadota</taxon>
        <taxon>Betaproteobacteria</taxon>
        <taxon>Burkholderiales</taxon>
        <taxon>Comamonadaceae</taxon>
        <taxon>Comamonas</taxon>
    </lineage>
</organism>
<dbReference type="AlphaFoldDB" id="B7WQX2"/>
<name>B7WQX2_COMTK</name>